<reference evidence="2 3" key="1">
    <citation type="submission" date="2019-12" db="EMBL/GenBank/DDBJ databases">
        <title>Genomic-based taxomic classification of the family Erythrobacteraceae.</title>
        <authorList>
            <person name="Xu L."/>
        </authorList>
    </citation>
    <scope>NUCLEOTIDE SEQUENCE [LARGE SCALE GENOMIC DNA]</scope>
    <source>
        <strain evidence="2 3">LMG 29519</strain>
    </source>
</reference>
<dbReference type="OrthoDB" id="7596780at2"/>
<dbReference type="AlphaFoldDB" id="A0A6I4U4Y1"/>
<dbReference type="Proteomes" id="UP000429229">
    <property type="component" value="Unassembled WGS sequence"/>
</dbReference>
<sequence>MLRYAAISLASLALLAAVPAAAQEAGEDALDAIRKCRDIAEDAARLACYDGATGSFIAASDSGEIELVDRQRADRTRKDLFGFSGARLPFFTDGEEIKEIESTITRVRRIGRDGWQITIEDGDAVWQITNPPMRFNPPRVGDKVVIERGALTSYFIKVRTQIGVKGKRVQ</sequence>
<accession>A0A6I4U4Y1</accession>
<dbReference type="EMBL" id="WTYR01000001">
    <property type="protein sequence ID" value="MXP10786.1"/>
    <property type="molecule type" value="Genomic_DNA"/>
</dbReference>
<feature type="chain" id="PRO_5026280220" evidence="1">
    <location>
        <begin position="23"/>
        <end position="170"/>
    </location>
</feature>
<name>A0A6I4U4Y1_9SPHN</name>
<gene>
    <name evidence="2" type="ORF">GRI68_11415</name>
</gene>
<keyword evidence="3" id="KW-1185">Reference proteome</keyword>
<comment type="caution">
    <text evidence="2">The sequence shown here is derived from an EMBL/GenBank/DDBJ whole genome shotgun (WGS) entry which is preliminary data.</text>
</comment>
<proteinExistence type="predicted"/>
<evidence type="ECO:0000313" key="3">
    <source>
        <dbReference type="Proteomes" id="UP000429229"/>
    </source>
</evidence>
<evidence type="ECO:0000256" key="1">
    <source>
        <dbReference type="SAM" id="SignalP"/>
    </source>
</evidence>
<organism evidence="2 3">
    <name type="scientific">Alteriqipengyuania halimionae</name>
    <dbReference type="NCBI Taxonomy" id="1926630"/>
    <lineage>
        <taxon>Bacteria</taxon>
        <taxon>Pseudomonadati</taxon>
        <taxon>Pseudomonadota</taxon>
        <taxon>Alphaproteobacteria</taxon>
        <taxon>Sphingomonadales</taxon>
        <taxon>Erythrobacteraceae</taxon>
        <taxon>Alteriqipengyuania</taxon>
    </lineage>
</organism>
<keyword evidence="1" id="KW-0732">Signal</keyword>
<dbReference type="RefSeq" id="WP_160617352.1">
    <property type="nucleotide sequence ID" value="NZ_WTYR01000001.1"/>
</dbReference>
<evidence type="ECO:0000313" key="2">
    <source>
        <dbReference type="EMBL" id="MXP10786.1"/>
    </source>
</evidence>
<protein>
    <submittedName>
        <fullName evidence="2">Uncharacterized protein</fullName>
    </submittedName>
</protein>
<feature type="signal peptide" evidence="1">
    <location>
        <begin position="1"/>
        <end position="22"/>
    </location>
</feature>